<dbReference type="AlphaFoldDB" id="A0A9X1F7X5"/>
<organism evidence="1 2">
    <name type="scientific">Winogradskyella luteola</name>
    <dbReference type="NCBI Taxonomy" id="2828330"/>
    <lineage>
        <taxon>Bacteria</taxon>
        <taxon>Pseudomonadati</taxon>
        <taxon>Bacteroidota</taxon>
        <taxon>Flavobacteriia</taxon>
        <taxon>Flavobacteriales</taxon>
        <taxon>Flavobacteriaceae</taxon>
        <taxon>Winogradskyella</taxon>
    </lineage>
</organism>
<dbReference type="RefSeq" id="WP_218545663.1">
    <property type="nucleotide sequence ID" value="NZ_JAGSPD010000005.1"/>
</dbReference>
<name>A0A9X1F7X5_9FLAO</name>
<evidence type="ECO:0000313" key="1">
    <source>
        <dbReference type="EMBL" id="MBV7269102.1"/>
    </source>
</evidence>
<protein>
    <submittedName>
        <fullName evidence="1">Uncharacterized protein</fullName>
    </submittedName>
</protein>
<sequence length="195" mass="22379">MKTEKIILYIILGLLIFNLLKMQCSTPKSTEIPKISIVRDTIWQTKTDTFKVQTTNYKTVYVNKDNVNEISDTKPKDTEDSKVLKAKAYRDTLSNDDIDIFSYNLVDGNLLDSQLGYKLKVPREITVTKTIEHPKTYKSGLYLFSEVGGNTSAFNNLSLGLQYNRKGKWFVSYRTNFNDLQQTTHNVGVGLRLFK</sequence>
<dbReference type="Proteomes" id="UP001138894">
    <property type="component" value="Unassembled WGS sequence"/>
</dbReference>
<dbReference type="EMBL" id="JAGSPD010000005">
    <property type="protein sequence ID" value="MBV7269102.1"/>
    <property type="molecule type" value="Genomic_DNA"/>
</dbReference>
<accession>A0A9X1F7X5</accession>
<keyword evidence="2" id="KW-1185">Reference proteome</keyword>
<evidence type="ECO:0000313" key="2">
    <source>
        <dbReference type="Proteomes" id="UP001138894"/>
    </source>
</evidence>
<comment type="caution">
    <text evidence="1">The sequence shown here is derived from an EMBL/GenBank/DDBJ whole genome shotgun (WGS) entry which is preliminary data.</text>
</comment>
<proteinExistence type="predicted"/>
<gene>
    <name evidence="1" type="ORF">KCG49_07875</name>
</gene>
<reference evidence="1" key="1">
    <citation type="submission" date="2021-04" db="EMBL/GenBank/DDBJ databases">
        <authorList>
            <person name="Pira H."/>
            <person name="Risdian C."/>
            <person name="Wink J."/>
        </authorList>
    </citation>
    <scope>NUCLEOTIDE SEQUENCE</scope>
    <source>
        <strain evidence="1">WHY3</strain>
    </source>
</reference>